<evidence type="ECO:0000259" key="2">
    <source>
        <dbReference type="PROSITE" id="PS51186"/>
    </source>
</evidence>
<dbReference type="Proteomes" id="UP000186817">
    <property type="component" value="Unassembled WGS sequence"/>
</dbReference>
<dbReference type="EMBL" id="LSRX01000347">
    <property type="protein sequence ID" value="OLP99888.1"/>
    <property type="molecule type" value="Genomic_DNA"/>
</dbReference>
<feature type="compositionally biased region" description="Basic residues" evidence="1">
    <location>
        <begin position="267"/>
        <end position="278"/>
    </location>
</feature>
<feature type="region of interest" description="Disordered" evidence="1">
    <location>
        <begin position="227"/>
        <end position="291"/>
    </location>
</feature>
<dbReference type="InterPro" id="IPR000182">
    <property type="entry name" value="GNAT_dom"/>
</dbReference>
<feature type="region of interest" description="Disordered" evidence="1">
    <location>
        <begin position="412"/>
        <end position="436"/>
    </location>
</feature>
<name>A0A1Q9DXM3_SYMMI</name>
<keyword evidence="4" id="KW-1185">Reference proteome</keyword>
<evidence type="ECO:0000313" key="3">
    <source>
        <dbReference type="EMBL" id="OLP99888.1"/>
    </source>
</evidence>
<dbReference type="Gene3D" id="3.40.630.30">
    <property type="match status" value="1"/>
</dbReference>
<sequence length="436" mass="47246">MHAFPRCIEAIQCVHRAAFSAEENEIIVSLVAAILEDSTAAPTTSLVAAIEGRVVGHVLFSTARLEPEQEVKAAILAPLAVLPEVQSKGIGGQLIRAGLQALEAQGTSLVFVLGHPTYYPKHGFKPAGALGFEATYPIEDKNADAWMVQALAGASPSARGRVCLDSMKLKGTERTLLHETSRRCQSDAVSQALQMAVLCLPDLSLHRGPDEELPLWAKMLTTSEEQARWSAAPGASTARTSLSRSRRNGSLTGPPQGLQDFLDSPRRSCRPVGRHSARIRPTQRQAVDDETSVPAEIYQAMLQLGQEARARSVHRKAYQPGTGQPFLEHRDAAELREQRRREEARAASVPPEVPAELAPSFRRAASCAAEVMERQWGSPVPAVPILPVPLPLQAAECLISREFRSFEGANRSSEWQGASSPCATQISAKSQAQAWR</sequence>
<dbReference type="SUPFAM" id="SSF55729">
    <property type="entry name" value="Acyl-CoA N-acyltransferases (Nat)"/>
    <property type="match status" value="1"/>
</dbReference>
<feature type="domain" description="N-acetyltransferase" evidence="2">
    <location>
        <begin position="1"/>
        <end position="152"/>
    </location>
</feature>
<evidence type="ECO:0000313" key="4">
    <source>
        <dbReference type="Proteomes" id="UP000186817"/>
    </source>
</evidence>
<accession>A0A1Q9DXM3</accession>
<dbReference type="AlphaFoldDB" id="A0A1Q9DXM3"/>
<dbReference type="InterPro" id="IPR016181">
    <property type="entry name" value="Acyl_CoA_acyltransferase"/>
</dbReference>
<dbReference type="GO" id="GO:0016747">
    <property type="term" value="F:acyltransferase activity, transferring groups other than amino-acyl groups"/>
    <property type="evidence" value="ECO:0007669"/>
    <property type="project" value="InterPro"/>
</dbReference>
<dbReference type="OrthoDB" id="10267380at2759"/>
<keyword evidence="3" id="KW-0808">Transferase</keyword>
<organism evidence="3 4">
    <name type="scientific">Symbiodinium microadriaticum</name>
    <name type="common">Dinoflagellate</name>
    <name type="synonym">Zooxanthella microadriatica</name>
    <dbReference type="NCBI Taxonomy" id="2951"/>
    <lineage>
        <taxon>Eukaryota</taxon>
        <taxon>Sar</taxon>
        <taxon>Alveolata</taxon>
        <taxon>Dinophyceae</taxon>
        <taxon>Suessiales</taxon>
        <taxon>Symbiodiniaceae</taxon>
        <taxon>Symbiodinium</taxon>
    </lineage>
</organism>
<proteinExistence type="predicted"/>
<protein>
    <submittedName>
        <fullName evidence="3">Putative N-acetyltransferase YjhQ</fullName>
    </submittedName>
</protein>
<gene>
    <name evidence="3" type="primary">yjhQ</name>
    <name evidence="3" type="ORF">AK812_SmicGene17511</name>
</gene>
<dbReference type="PROSITE" id="PS51186">
    <property type="entry name" value="GNAT"/>
    <property type="match status" value="1"/>
</dbReference>
<reference evidence="3 4" key="1">
    <citation type="submission" date="2016-02" db="EMBL/GenBank/DDBJ databases">
        <title>Genome analysis of coral dinoflagellate symbionts highlights evolutionary adaptations to a symbiotic lifestyle.</title>
        <authorList>
            <person name="Aranda M."/>
            <person name="Li Y."/>
            <person name="Liew Y.J."/>
            <person name="Baumgarten S."/>
            <person name="Simakov O."/>
            <person name="Wilson M."/>
            <person name="Piel J."/>
            <person name="Ashoor H."/>
            <person name="Bougouffa S."/>
            <person name="Bajic V.B."/>
            <person name="Ryu T."/>
            <person name="Ravasi T."/>
            <person name="Bayer T."/>
            <person name="Micklem G."/>
            <person name="Kim H."/>
            <person name="Bhak J."/>
            <person name="Lajeunesse T.C."/>
            <person name="Voolstra C.R."/>
        </authorList>
    </citation>
    <scope>NUCLEOTIDE SEQUENCE [LARGE SCALE GENOMIC DNA]</scope>
    <source>
        <strain evidence="3 4">CCMP2467</strain>
    </source>
</reference>
<dbReference type="CDD" id="cd04301">
    <property type="entry name" value="NAT_SF"/>
    <property type="match status" value="1"/>
</dbReference>
<evidence type="ECO:0000256" key="1">
    <source>
        <dbReference type="SAM" id="MobiDB-lite"/>
    </source>
</evidence>
<dbReference type="Pfam" id="PF13508">
    <property type="entry name" value="Acetyltransf_7"/>
    <property type="match status" value="1"/>
</dbReference>
<comment type="caution">
    <text evidence="3">The sequence shown here is derived from an EMBL/GenBank/DDBJ whole genome shotgun (WGS) entry which is preliminary data.</text>
</comment>